<dbReference type="PANTHER" id="PTHR46289:SF14">
    <property type="entry name" value="DUF4371 DOMAIN-CONTAINING PROTEIN"/>
    <property type="match status" value="1"/>
</dbReference>
<sequence>MPLGTYQRQQVIFKWFRNCTTCFWVLPTDGIHRQKKFLKVFHKPDGLRKLMQDTEQPREARHEALSLPTELEREFKVETFLPITDTLSVHLKQGLSLYKDLKHRFGFFSGLKTLNSEESKQSCKEFVEIYYKDVSENELEMECLHLTEYLEIVQSSENEEAHSLSGIYHLLKENKIEDRFPNVEIALRIFLSMMVTNCSGERSFSKLKRIKNELRSTMFQEDQFVADVHKM</sequence>
<dbReference type="Pfam" id="PF05699">
    <property type="entry name" value="Dimer_Tnp_hAT"/>
    <property type="match status" value="1"/>
</dbReference>
<dbReference type="EMBL" id="VTPC01065633">
    <property type="protein sequence ID" value="KAF2889539.1"/>
    <property type="molecule type" value="Genomic_DNA"/>
</dbReference>
<accession>A0A8K0CLD8</accession>
<dbReference type="OrthoDB" id="6779073at2759"/>
<feature type="domain" description="HAT C-terminal dimerisation" evidence="1">
    <location>
        <begin position="168"/>
        <end position="218"/>
    </location>
</feature>
<comment type="caution">
    <text evidence="2">The sequence shown here is derived from an EMBL/GenBank/DDBJ whole genome shotgun (WGS) entry which is preliminary data.</text>
</comment>
<dbReference type="PANTHER" id="PTHR46289">
    <property type="entry name" value="52 KDA REPRESSOR OF THE INHIBITOR OF THE PROTEIN KINASE-LIKE PROTEIN-RELATED"/>
    <property type="match status" value="1"/>
</dbReference>
<dbReference type="InterPro" id="IPR008906">
    <property type="entry name" value="HATC_C_dom"/>
</dbReference>
<dbReference type="InterPro" id="IPR052958">
    <property type="entry name" value="IFN-induced_PKR_regulator"/>
</dbReference>
<evidence type="ECO:0000313" key="3">
    <source>
        <dbReference type="Proteomes" id="UP000801492"/>
    </source>
</evidence>
<name>A0A8K0CLD8_IGNLU</name>
<dbReference type="GO" id="GO:0046983">
    <property type="term" value="F:protein dimerization activity"/>
    <property type="evidence" value="ECO:0007669"/>
    <property type="project" value="InterPro"/>
</dbReference>
<evidence type="ECO:0000259" key="1">
    <source>
        <dbReference type="Pfam" id="PF05699"/>
    </source>
</evidence>
<dbReference type="AlphaFoldDB" id="A0A8K0CLD8"/>
<proteinExistence type="predicted"/>
<evidence type="ECO:0000313" key="2">
    <source>
        <dbReference type="EMBL" id="KAF2889539.1"/>
    </source>
</evidence>
<keyword evidence="3" id="KW-1185">Reference proteome</keyword>
<reference evidence="2" key="1">
    <citation type="submission" date="2019-08" db="EMBL/GenBank/DDBJ databases">
        <title>The genome of the North American firefly Photinus pyralis.</title>
        <authorList>
            <consortium name="Photinus pyralis genome working group"/>
            <person name="Fallon T.R."/>
            <person name="Sander Lower S.E."/>
            <person name="Weng J.-K."/>
        </authorList>
    </citation>
    <scope>NUCLEOTIDE SEQUENCE</scope>
    <source>
        <strain evidence="2">TRF0915ILg1</strain>
        <tissue evidence="2">Whole body</tissue>
    </source>
</reference>
<dbReference type="Proteomes" id="UP000801492">
    <property type="component" value="Unassembled WGS sequence"/>
</dbReference>
<organism evidence="2 3">
    <name type="scientific">Ignelater luminosus</name>
    <name type="common">Cucubano</name>
    <name type="synonym">Pyrophorus luminosus</name>
    <dbReference type="NCBI Taxonomy" id="2038154"/>
    <lineage>
        <taxon>Eukaryota</taxon>
        <taxon>Metazoa</taxon>
        <taxon>Ecdysozoa</taxon>
        <taxon>Arthropoda</taxon>
        <taxon>Hexapoda</taxon>
        <taxon>Insecta</taxon>
        <taxon>Pterygota</taxon>
        <taxon>Neoptera</taxon>
        <taxon>Endopterygota</taxon>
        <taxon>Coleoptera</taxon>
        <taxon>Polyphaga</taxon>
        <taxon>Elateriformia</taxon>
        <taxon>Elateroidea</taxon>
        <taxon>Elateridae</taxon>
        <taxon>Agrypninae</taxon>
        <taxon>Pyrophorini</taxon>
        <taxon>Ignelater</taxon>
    </lineage>
</organism>
<gene>
    <name evidence="2" type="ORF">ILUMI_16634</name>
</gene>
<protein>
    <recommendedName>
        <fullName evidence="1">HAT C-terminal dimerisation domain-containing protein</fullName>
    </recommendedName>
</protein>